<sequence length="331" mass="35453">MNSHPTSAQDIDPLADTATGPLARLQSPDAVVRRIALLELADLEIPDAVPAFMAALRGDAAAEIRAEAAAILGAWERDDVVDALCAALLDQDDEVRDAAADSLAGLQQPSSGAVLRRWVQQPAPAVLRAVLRGLRELRYAEALEPALDALAHDDAAVRLEAVSVLGWLRDERALAPLIGRVAGDVDPVVRRTAVGALGFAPSGDEATVHALLAALRDDAWRVREETAETLGKLRPQSAVEPLVAALDDPYWQVRLRAVRALGQLRDARAALPVAALLTHTIGNLRREAALTLGELRDARTLPALRDALLDQDPDVRKAVRIALTQMGDEQR</sequence>
<dbReference type="RefSeq" id="WP_102611786.1">
    <property type="nucleotide sequence ID" value="NZ_CADIKD010000018.1"/>
</dbReference>
<dbReference type="SUPFAM" id="SSF48371">
    <property type="entry name" value="ARM repeat"/>
    <property type="match status" value="1"/>
</dbReference>
<keyword evidence="1" id="KW-0456">Lyase</keyword>
<protein>
    <submittedName>
        <fullName evidence="1">PBS lyase</fullName>
    </submittedName>
</protein>
<evidence type="ECO:0000313" key="2">
    <source>
        <dbReference type="Proteomes" id="UP000235347"/>
    </source>
</evidence>
<organism evidence="1 2">
    <name type="scientific">Trinickia soli</name>
    <dbReference type="NCBI Taxonomy" id="380675"/>
    <lineage>
        <taxon>Bacteria</taxon>
        <taxon>Pseudomonadati</taxon>
        <taxon>Pseudomonadota</taxon>
        <taxon>Betaproteobacteria</taxon>
        <taxon>Burkholderiales</taxon>
        <taxon>Burkholderiaceae</taxon>
        <taxon>Trinickia</taxon>
    </lineage>
</organism>
<dbReference type="PANTHER" id="PTHR12697:SF38">
    <property type="entry name" value="PBS LYASE HEAT DOMAIN PROTEIN REPEAT-CONTAINING PROTEIN"/>
    <property type="match status" value="1"/>
</dbReference>
<accession>A0A2N7VQY1</accession>
<reference evidence="1 2" key="1">
    <citation type="submission" date="2018-01" db="EMBL/GenBank/DDBJ databases">
        <title>Whole genome analyses suggest that Burkholderia sensu lato contains two further novel genera in the rhizoxinica-symbiotica group Mycetohabitans gen. nov., and Trinickia gen. nov.: implications for the evolution of diazotrophy and nodulation in the Burkholderiaceae.</title>
        <authorList>
            <person name="Estrada-de los Santos P."/>
            <person name="Palmer M."/>
            <person name="Chavez-Ramirez B."/>
            <person name="Beukes C."/>
            <person name="Steenkamp E.T."/>
            <person name="Hirsch A.M."/>
            <person name="Manyaka P."/>
            <person name="Maluk M."/>
            <person name="Lafos M."/>
            <person name="Crook M."/>
            <person name="Gross E."/>
            <person name="Simon M.F."/>
            <person name="Bueno dos Reis Junior F."/>
            <person name="Poole P.S."/>
            <person name="Venter S.N."/>
            <person name="James E.K."/>
        </authorList>
    </citation>
    <scope>NUCLEOTIDE SEQUENCE [LARGE SCALE GENOMIC DNA]</scope>
    <source>
        <strain evidence="1 2">GP25-8</strain>
    </source>
</reference>
<dbReference type="SMART" id="SM00567">
    <property type="entry name" value="EZ_HEAT"/>
    <property type="match status" value="9"/>
</dbReference>
<dbReference type="InterPro" id="IPR011989">
    <property type="entry name" value="ARM-like"/>
</dbReference>
<dbReference type="PANTHER" id="PTHR12697">
    <property type="entry name" value="PBS LYASE HEAT-LIKE PROTEIN"/>
    <property type="match status" value="1"/>
</dbReference>
<proteinExistence type="predicted"/>
<dbReference type="GO" id="GO:0016829">
    <property type="term" value="F:lyase activity"/>
    <property type="evidence" value="ECO:0007669"/>
    <property type="project" value="UniProtKB-KW"/>
</dbReference>
<dbReference type="Pfam" id="PF13646">
    <property type="entry name" value="HEAT_2"/>
    <property type="match status" value="3"/>
</dbReference>
<gene>
    <name evidence="1" type="ORF">C0Z19_21095</name>
</gene>
<dbReference type="InterPro" id="IPR016024">
    <property type="entry name" value="ARM-type_fold"/>
</dbReference>
<keyword evidence="2" id="KW-1185">Reference proteome</keyword>
<dbReference type="Proteomes" id="UP000235347">
    <property type="component" value="Unassembled WGS sequence"/>
</dbReference>
<comment type="caution">
    <text evidence="1">The sequence shown here is derived from an EMBL/GenBank/DDBJ whole genome shotgun (WGS) entry which is preliminary data.</text>
</comment>
<dbReference type="Gene3D" id="1.25.10.10">
    <property type="entry name" value="Leucine-rich Repeat Variant"/>
    <property type="match status" value="4"/>
</dbReference>
<evidence type="ECO:0000313" key="1">
    <source>
        <dbReference type="EMBL" id="PMS19537.1"/>
    </source>
</evidence>
<dbReference type="AlphaFoldDB" id="A0A2N7VQY1"/>
<name>A0A2N7VQY1_9BURK</name>
<dbReference type="GO" id="GO:0016491">
    <property type="term" value="F:oxidoreductase activity"/>
    <property type="evidence" value="ECO:0007669"/>
    <property type="project" value="TreeGrafter"/>
</dbReference>
<dbReference type="InterPro" id="IPR004155">
    <property type="entry name" value="PBS_lyase_HEAT"/>
</dbReference>
<dbReference type="EMBL" id="PNYB01000021">
    <property type="protein sequence ID" value="PMS19537.1"/>
    <property type="molecule type" value="Genomic_DNA"/>
</dbReference>